<evidence type="ECO:0000313" key="3">
    <source>
        <dbReference type="Proteomes" id="UP001054252"/>
    </source>
</evidence>
<organism evidence="2 3">
    <name type="scientific">Rubroshorea leprosula</name>
    <dbReference type="NCBI Taxonomy" id="152421"/>
    <lineage>
        <taxon>Eukaryota</taxon>
        <taxon>Viridiplantae</taxon>
        <taxon>Streptophyta</taxon>
        <taxon>Embryophyta</taxon>
        <taxon>Tracheophyta</taxon>
        <taxon>Spermatophyta</taxon>
        <taxon>Magnoliopsida</taxon>
        <taxon>eudicotyledons</taxon>
        <taxon>Gunneridae</taxon>
        <taxon>Pentapetalae</taxon>
        <taxon>rosids</taxon>
        <taxon>malvids</taxon>
        <taxon>Malvales</taxon>
        <taxon>Dipterocarpaceae</taxon>
        <taxon>Rubroshorea</taxon>
    </lineage>
</organism>
<dbReference type="Gene3D" id="3.60.40.10">
    <property type="entry name" value="PPM-type phosphatase domain"/>
    <property type="match status" value="1"/>
</dbReference>
<keyword evidence="3" id="KW-1185">Reference proteome</keyword>
<gene>
    <name evidence="2" type="ORF">SLEP1_g44828</name>
</gene>
<dbReference type="EMBL" id="BPVZ01000118">
    <property type="protein sequence ID" value="GKV36729.1"/>
    <property type="molecule type" value="Genomic_DNA"/>
</dbReference>
<dbReference type="InterPro" id="IPR015655">
    <property type="entry name" value="PP2C"/>
</dbReference>
<dbReference type="Proteomes" id="UP001054252">
    <property type="component" value="Unassembled WGS sequence"/>
</dbReference>
<sequence length="102" mass="11198">MLASLSTGNHLLKEIIIPEPEITITEKEAEDEFLILASDGLSNVFSDARACEIVSSYLRDETLNTTPRCRDEGRSVNEEMDPTMFPAKTTVAASILTKLALP</sequence>
<feature type="domain" description="PPM-type phosphatase" evidence="1">
    <location>
        <begin position="12"/>
        <end position="67"/>
    </location>
</feature>
<dbReference type="InterPro" id="IPR001932">
    <property type="entry name" value="PPM-type_phosphatase-like_dom"/>
</dbReference>
<reference evidence="2 3" key="1">
    <citation type="journal article" date="2021" name="Commun. Biol.">
        <title>The genome of Shorea leprosula (Dipterocarpaceae) highlights the ecological relevance of drought in aseasonal tropical rainforests.</title>
        <authorList>
            <person name="Ng K.K.S."/>
            <person name="Kobayashi M.J."/>
            <person name="Fawcett J.A."/>
            <person name="Hatakeyama M."/>
            <person name="Paape T."/>
            <person name="Ng C.H."/>
            <person name="Ang C.C."/>
            <person name="Tnah L.H."/>
            <person name="Lee C.T."/>
            <person name="Nishiyama T."/>
            <person name="Sese J."/>
            <person name="O'Brien M.J."/>
            <person name="Copetti D."/>
            <person name="Mohd Noor M.I."/>
            <person name="Ong R.C."/>
            <person name="Putra M."/>
            <person name="Sireger I.Z."/>
            <person name="Indrioko S."/>
            <person name="Kosugi Y."/>
            <person name="Izuno A."/>
            <person name="Isagi Y."/>
            <person name="Lee S.L."/>
            <person name="Shimizu K.K."/>
        </authorList>
    </citation>
    <scope>NUCLEOTIDE SEQUENCE [LARGE SCALE GENOMIC DNA]</scope>
    <source>
        <strain evidence="2">214</strain>
    </source>
</reference>
<dbReference type="SUPFAM" id="SSF81606">
    <property type="entry name" value="PP2C-like"/>
    <property type="match status" value="1"/>
</dbReference>
<dbReference type="AlphaFoldDB" id="A0AAV5LIL3"/>
<evidence type="ECO:0000313" key="2">
    <source>
        <dbReference type="EMBL" id="GKV36729.1"/>
    </source>
</evidence>
<name>A0AAV5LIL3_9ROSI</name>
<dbReference type="PANTHER" id="PTHR47992">
    <property type="entry name" value="PROTEIN PHOSPHATASE"/>
    <property type="match status" value="1"/>
</dbReference>
<evidence type="ECO:0000259" key="1">
    <source>
        <dbReference type="Pfam" id="PF00481"/>
    </source>
</evidence>
<comment type="caution">
    <text evidence="2">The sequence shown here is derived from an EMBL/GenBank/DDBJ whole genome shotgun (WGS) entry which is preliminary data.</text>
</comment>
<accession>A0AAV5LIL3</accession>
<protein>
    <recommendedName>
        <fullName evidence="1">PPM-type phosphatase domain-containing protein</fullName>
    </recommendedName>
</protein>
<proteinExistence type="predicted"/>
<dbReference type="Pfam" id="PF00481">
    <property type="entry name" value="PP2C"/>
    <property type="match status" value="1"/>
</dbReference>
<dbReference type="InterPro" id="IPR036457">
    <property type="entry name" value="PPM-type-like_dom_sf"/>
</dbReference>
<dbReference type="GO" id="GO:0004722">
    <property type="term" value="F:protein serine/threonine phosphatase activity"/>
    <property type="evidence" value="ECO:0007669"/>
    <property type="project" value="InterPro"/>
</dbReference>